<accession>A0ABU5F7M0</accession>
<evidence type="ECO:0000313" key="3">
    <source>
        <dbReference type="Proteomes" id="UP001272242"/>
    </source>
</evidence>
<evidence type="ECO:0008006" key="4">
    <source>
        <dbReference type="Google" id="ProtNLM"/>
    </source>
</evidence>
<keyword evidence="1" id="KW-0812">Transmembrane</keyword>
<name>A0ABU5F7M0_9BACT</name>
<sequence length="197" mass="22051">MPTFLSDPPPAIYLVLGFVVLITGVIAAQRQTRKAAVPFLIAAGLLLVVFLIDRFVDSPREQAVKSAKAMAAAVEANRPDDFVKHVAGTLAYNGEGQGHALTQEKIKSLPFWPMLRQLNPRIEVWNFSRDDVRSIDDNTIEIGFMAKAQQRGGMEQQMLYVRATFKRQPDGSMKMTEFRTFDSINNRDPYHIPGFGP</sequence>
<feature type="transmembrane region" description="Helical" evidence="1">
    <location>
        <begin position="35"/>
        <end position="52"/>
    </location>
</feature>
<dbReference type="Proteomes" id="UP001272242">
    <property type="component" value="Unassembled WGS sequence"/>
</dbReference>
<evidence type="ECO:0000256" key="1">
    <source>
        <dbReference type="SAM" id="Phobius"/>
    </source>
</evidence>
<keyword evidence="1" id="KW-0472">Membrane</keyword>
<dbReference type="EMBL" id="JAXBLV010000233">
    <property type="protein sequence ID" value="MDY3563285.1"/>
    <property type="molecule type" value="Genomic_DNA"/>
</dbReference>
<keyword evidence="1" id="KW-1133">Transmembrane helix</keyword>
<reference evidence="3" key="1">
    <citation type="journal article" date="2023" name="Mar. Drugs">
        <title>Gemmata algarum, a Novel Planctomycete Isolated from an Algal Mat, Displays Antimicrobial Activity.</title>
        <authorList>
            <person name="Kumar G."/>
            <person name="Kallscheuer N."/>
            <person name="Kashif M."/>
            <person name="Ahamad S."/>
            <person name="Jagadeeshwari U."/>
            <person name="Pannikurungottu S."/>
            <person name="Haufschild T."/>
            <person name="Kabuu M."/>
            <person name="Sasikala C."/>
            <person name="Jogler C."/>
            <person name="Ramana C."/>
        </authorList>
    </citation>
    <scope>NUCLEOTIDE SEQUENCE [LARGE SCALE GENOMIC DNA]</scope>
    <source>
        <strain evidence="3">JC673</strain>
    </source>
</reference>
<feature type="transmembrane region" description="Helical" evidence="1">
    <location>
        <begin position="12"/>
        <end position="28"/>
    </location>
</feature>
<protein>
    <recommendedName>
        <fullName evidence="4">DUF4440 domain-containing protein</fullName>
    </recommendedName>
</protein>
<dbReference type="RefSeq" id="WP_320689511.1">
    <property type="nucleotide sequence ID" value="NZ_JAXBLV010000233.1"/>
</dbReference>
<proteinExistence type="predicted"/>
<evidence type="ECO:0000313" key="2">
    <source>
        <dbReference type="EMBL" id="MDY3563285.1"/>
    </source>
</evidence>
<gene>
    <name evidence="2" type="ORF">R5W23_004785</name>
</gene>
<keyword evidence="3" id="KW-1185">Reference proteome</keyword>
<comment type="caution">
    <text evidence="2">The sequence shown here is derived from an EMBL/GenBank/DDBJ whole genome shotgun (WGS) entry which is preliminary data.</text>
</comment>
<organism evidence="2 3">
    <name type="scientific">Gemmata algarum</name>
    <dbReference type="NCBI Taxonomy" id="2975278"/>
    <lineage>
        <taxon>Bacteria</taxon>
        <taxon>Pseudomonadati</taxon>
        <taxon>Planctomycetota</taxon>
        <taxon>Planctomycetia</taxon>
        <taxon>Gemmatales</taxon>
        <taxon>Gemmataceae</taxon>
        <taxon>Gemmata</taxon>
    </lineage>
</organism>